<dbReference type="Proteomes" id="UP000295198">
    <property type="component" value="Unassembled WGS sequence"/>
</dbReference>
<dbReference type="OrthoDB" id="4774719at2"/>
<name>A0A4Q4ZA08_9ACTN</name>
<protein>
    <recommendedName>
        <fullName evidence="3">MCE family protein</fullName>
    </recommendedName>
</protein>
<evidence type="ECO:0000313" key="1">
    <source>
        <dbReference type="EMBL" id="RYP83914.1"/>
    </source>
</evidence>
<evidence type="ECO:0008006" key="3">
    <source>
        <dbReference type="Google" id="ProtNLM"/>
    </source>
</evidence>
<gene>
    <name evidence="1" type="ORF">EKO23_17710</name>
</gene>
<dbReference type="AlphaFoldDB" id="A0A4Q4ZA08"/>
<evidence type="ECO:0000313" key="2">
    <source>
        <dbReference type="Proteomes" id="UP000295198"/>
    </source>
</evidence>
<sequence length="174" mass="18846">MRLPVPGPRQVVDQVEALLGAVPRVFALLERTEELVARIDGVATDAGALVGKTGQVVDGAAEHVTRLSHLLDGLEPSLTRLQPTLDRLAETTDPQEVEALVRLVNHLPQISEQVERDVLPVLGTLGSVAPDLHDLLEVSRELNDMLAKVPGLGRIKKRIDEQQGEDDTDAAVRD</sequence>
<proteinExistence type="predicted"/>
<dbReference type="EMBL" id="SDKM01000028">
    <property type="protein sequence ID" value="RYP83914.1"/>
    <property type="molecule type" value="Genomic_DNA"/>
</dbReference>
<dbReference type="RefSeq" id="WP_134719456.1">
    <property type="nucleotide sequence ID" value="NZ_SDKM01000028.1"/>
</dbReference>
<accession>A0A4Q4ZA08</accession>
<organism evidence="1 2">
    <name type="scientific">Nocardioides guangzhouensis</name>
    <dbReference type="NCBI Taxonomy" id="2497878"/>
    <lineage>
        <taxon>Bacteria</taxon>
        <taxon>Bacillati</taxon>
        <taxon>Actinomycetota</taxon>
        <taxon>Actinomycetes</taxon>
        <taxon>Propionibacteriales</taxon>
        <taxon>Nocardioidaceae</taxon>
        <taxon>Nocardioides</taxon>
    </lineage>
</organism>
<comment type="caution">
    <text evidence="1">The sequence shown here is derived from an EMBL/GenBank/DDBJ whole genome shotgun (WGS) entry which is preliminary data.</text>
</comment>
<reference evidence="1 2" key="1">
    <citation type="submission" date="2019-01" db="EMBL/GenBank/DDBJ databases">
        <title>Nocardioides guangzhouensis sp. nov., an actinobacterium isolated from soil.</title>
        <authorList>
            <person name="Fu Y."/>
            <person name="Cai Y."/>
            <person name="Lin Z."/>
            <person name="Chen P."/>
        </authorList>
    </citation>
    <scope>NUCLEOTIDE SEQUENCE [LARGE SCALE GENOMIC DNA]</scope>
    <source>
        <strain evidence="1 2">130</strain>
    </source>
</reference>
<keyword evidence="2" id="KW-1185">Reference proteome</keyword>